<evidence type="ECO:0000256" key="1">
    <source>
        <dbReference type="SAM" id="MobiDB-lite"/>
    </source>
</evidence>
<sequence length="207" mass="22467">MKPTEETLGTTRPTTCCGNADDINILVHYNIFSRQQRVVLADCVSEGAAPSLTASKEALTVRLCRPLFGPLERNGQGETGFYCSKPRQQLGQVCVITAAARGLIVGWTWGPEAELPCRSRHSRLIIAALPGQPEVGASGCMPERKDITGILRPLGIVVPSGQKCEIEYEKRETNEKVKKRGQVREGGEGGFFWGGGKKGKGKGEEKR</sequence>
<evidence type="ECO:0000313" key="2">
    <source>
        <dbReference type="EMBL" id="KAJ1106749.1"/>
    </source>
</evidence>
<dbReference type="EMBL" id="JANPWB010000013">
    <property type="protein sequence ID" value="KAJ1106749.1"/>
    <property type="molecule type" value="Genomic_DNA"/>
</dbReference>
<feature type="compositionally biased region" description="Basic and acidic residues" evidence="1">
    <location>
        <begin position="175"/>
        <end position="187"/>
    </location>
</feature>
<organism evidence="2 3">
    <name type="scientific">Pleurodeles waltl</name>
    <name type="common">Iberian ribbed newt</name>
    <dbReference type="NCBI Taxonomy" id="8319"/>
    <lineage>
        <taxon>Eukaryota</taxon>
        <taxon>Metazoa</taxon>
        <taxon>Chordata</taxon>
        <taxon>Craniata</taxon>
        <taxon>Vertebrata</taxon>
        <taxon>Euteleostomi</taxon>
        <taxon>Amphibia</taxon>
        <taxon>Batrachia</taxon>
        <taxon>Caudata</taxon>
        <taxon>Salamandroidea</taxon>
        <taxon>Salamandridae</taxon>
        <taxon>Pleurodelinae</taxon>
        <taxon>Pleurodeles</taxon>
    </lineage>
</organism>
<reference evidence="2" key="1">
    <citation type="journal article" date="2022" name="bioRxiv">
        <title>Sequencing and chromosome-scale assembly of the giantPleurodeles waltlgenome.</title>
        <authorList>
            <person name="Brown T."/>
            <person name="Elewa A."/>
            <person name="Iarovenko S."/>
            <person name="Subramanian E."/>
            <person name="Araus A.J."/>
            <person name="Petzold A."/>
            <person name="Susuki M."/>
            <person name="Suzuki K.-i.T."/>
            <person name="Hayashi T."/>
            <person name="Toyoda A."/>
            <person name="Oliveira C."/>
            <person name="Osipova E."/>
            <person name="Leigh N.D."/>
            <person name="Simon A."/>
            <person name="Yun M.H."/>
        </authorList>
    </citation>
    <scope>NUCLEOTIDE SEQUENCE</scope>
    <source>
        <strain evidence="2">20211129_DDA</strain>
        <tissue evidence="2">Liver</tissue>
    </source>
</reference>
<comment type="caution">
    <text evidence="2">The sequence shown here is derived from an EMBL/GenBank/DDBJ whole genome shotgun (WGS) entry which is preliminary data.</text>
</comment>
<dbReference type="AlphaFoldDB" id="A0AAV7MUN2"/>
<protein>
    <submittedName>
        <fullName evidence="2">Uncharacterized protein</fullName>
    </submittedName>
</protein>
<accession>A0AAV7MUN2</accession>
<evidence type="ECO:0000313" key="3">
    <source>
        <dbReference type="Proteomes" id="UP001066276"/>
    </source>
</evidence>
<keyword evidence="3" id="KW-1185">Reference proteome</keyword>
<feature type="region of interest" description="Disordered" evidence="1">
    <location>
        <begin position="175"/>
        <end position="207"/>
    </location>
</feature>
<dbReference type="Proteomes" id="UP001066276">
    <property type="component" value="Chromosome 9"/>
</dbReference>
<proteinExistence type="predicted"/>
<name>A0AAV7MUN2_PLEWA</name>
<gene>
    <name evidence="2" type="ORF">NDU88_004149</name>
</gene>